<sequence>MTTVDTIVDIVDISNVVIFGKGHTERVASSLLTSKVAEPPDKFDINLDIKCMCDSDHEFIIDWIDIDPDKSQQIVYCKFCYLEGNLQKIDLEKLQSNTIINDNAKNNSTYRNEKS</sequence>
<dbReference type="AlphaFoldDB" id="A0A6C0ID17"/>
<protein>
    <submittedName>
        <fullName evidence="1">Uncharacterized protein</fullName>
    </submittedName>
</protein>
<accession>A0A6C0ID17</accession>
<evidence type="ECO:0000313" key="1">
    <source>
        <dbReference type="EMBL" id="QHT90327.1"/>
    </source>
</evidence>
<proteinExistence type="predicted"/>
<reference evidence="1" key="1">
    <citation type="journal article" date="2020" name="Nature">
        <title>Giant virus diversity and host interactions through global metagenomics.</title>
        <authorList>
            <person name="Schulz F."/>
            <person name="Roux S."/>
            <person name="Paez-Espino D."/>
            <person name="Jungbluth S."/>
            <person name="Walsh D.A."/>
            <person name="Denef V.J."/>
            <person name="McMahon K.D."/>
            <person name="Konstantinidis K.T."/>
            <person name="Eloe-Fadrosh E.A."/>
            <person name="Kyrpides N.C."/>
            <person name="Woyke T."/>
        </authorList>
    </citation>
    <scope>NUCLEOTIDE SEQUENCE</scope>
    <source>
        <strain evidence="1">GVMAG-M-3300023184-68</strain>
    </source>
</reference>
<organism evidence="1">
    <name type="scientific">viral metagenome</name>
    <dbReference type="NCBI Taxonomy" id="1070528"/>
    <lineage>
        <taxon>unclassified sequences</taxon>
        <taxon>metagenomes</taxon>
        <taxon>organismal metagenomes</taxon>
    </lineage>
</organism>
<name>A0A6C0ID17_9ZZZZ</name>
<dbReference type="EMBL" id="MN740153">
    <property type="protein sequence ID" value="QHT90327.1"/>
    <property type="molecule type" value="Genomic_DNA"/>
</dbReference>